<feature type="compositionally biased region" description="Low complexity" evidence="1">
    <location>
        <begin position="298"/>
        <end position="311"/>
    </location>
</feature>
<reference evidence="3" key="1">
    <citation type="submission" date="2021-01" db="EMBL/GenBank/DDBJ databases">
        <title>Whole genome shotgun sequence of Actinocatenispora rupis NBRC 107355.</title>
        <authorList>
            <person name="Komaki H."/>
            <person name="Tamura T."/>
        </authorList>
    </citation>
    <scope>NUCLEOTIDE SEQUENCE</scope>
    <source>
        <strain evidence="3">NBRC 107355</strain>
    </source>
</reference>
<proteinExistence type="predicted"/>
<accession>A0A8J3NFD7</accession>
<comment type="caution">
    <text evidence="3">The sequence shown here is derived from an EMBL/GenBank/DDBJ whole genome shotgun (WGS) entry which is preliminary data.</text>
</comment>
<feature type="compositionally biased region" description="Low complexity" evidence="1">
    <location>
        <begin position="57"/>
        <end position="70"/>
    </location>
</feature>
<evidence type="ECO:0000256" key="1">
    <source>
        <dbReference type="SAM" id="MobiDB-lite"/>
    </source>
</evidence>
<keyword evidence="2" id="KW-0812">Transmembrane</keyword>
<feature type="transmembrane region" description="Helical" evidence="2">
    <location>
        <begin position="92"/>
        <end position="112"/>
    </location>
</feature>
<name>A0A8J3NFD7_9ACTN</name>
<evidence type="ECO:0000256" key="2">
    <source>
        <dbReference type="SAM" id="Phobius"/>
    </source>
</evidence>
<dbReference type="Proteomes" id="UP000612808">
    <property type="component" value="Unassembled WGS sequence"/>
</dbReference>
<feature type="region of interest" description="Disordered" evidence="1">
    <location>
        <begin position="1"/>
        <end position="77"/>
    </location>
</feature>
<gene>
    <name evidence="3" type="ORF">Aru02nite_45530</name>
</gene>
<evidence type="ECO:0000313" key="4">
    <source>
        <dbReference type="Proteomes" id="UP000612808"/>
    </source>
</evidence>
<organism evidence="3 4">
    <name type="scientific">Actinocatenispora rupis</name>
    <dbReference type="NCBI Taxonomy" id="519421"/>
    <lineage>
        <taxon>Bacteria</taxon>
        <taxon>Bacillati</taxon>
        <taxon>Actinomycetota</taxon>
        <taxon>Actinomycetes</taxon>
        <taxon>Micromonosporales</taxon>
        <taxon>Micromonosporaceae</taxon>
        <taxon>Actinocatenispora</taxon>
    </lineage>
</organism>
<feature type="compositionally biased region" description="Pro residues" evidence="1">
    <location>
        <begin position="252"/>
        <end position="265"/>
    </location>
</feature>
<dbReference type="AlphaFoldDB" id="A0A8J3NFD7"/>
<feature type="compositionally biased region" description="Pro residues" evidence="1">
    <location>
        <begin position="43"/>
        <end position="56"/>
    </location>
</feature>
<feature type="region of interest" description="Disordered" evidence="1">
    <location>
        <begin position="252"/>
        <end position="330"/>
    </location>
</feature>
<feature type="compositionally biased region" description="Pro residues" evidence="1">
    <location>
        <begin position="312"/>
        <end position="321"/>
    </location>
</feature>
<feature type="transmembrane region" description="Helical" evidence="2">
    <location>
        <begin position="223"/>
        <end position="244"/>
    </location>
</feature>
<sequence length="330" mass="35397">MQPTDPSQANPPSPYGQPPPPHPSAGYPQPQQGQPVPQQAPAAPHPSSAPPGPPPQQQQQYGQPMPQPSGAPFAKLPGPGWAPERRILIGDAMTAFGGLLVFVFSFAPFVGYSDSRFSNDLERHHLPTWFSAWATETFMAPLTWFVVLGGLVAISLAAARMAVPRDREVAGFRTGHLQIGVTIFLFLALFGYATSSKSAIFGHDFAVQFSSETDSAVEMSFSWGGYLMLFGALVAAVGAVLSHLEIGPTIYPQPPRPQAPMPPQGYPQAPQYQPEQAMYQQPPEAAYPQAGDSPTAPYPVVNQPVQQAPQGQPAPQPPMPPQGQQWPNPQ</sequence>
<keyword evidence="2" id="KW-0472">Membrane</keyword>
<feature type="transmembrane region" description="Helical" evidence="2">
    <location>
        <begin position="142"/>
        <end position="163"/>
    </location>
</feature>
<evidence type="ECO:0000313" key="3">
    <source>
        <dbReference type="EMBL" id="GID13664.1"/>
    </source>
</evidence>
<keyword evidence="2" id="KW-1133">Transmembrane helix</keyword>
<feature type="transmembrane region" description="Helical" evidence="2">
    <location>
        <begin position="175"/>
        <end position="193"/>
    </location>
</feature>
<protein>
    <submittedName>
        <fullName evidence="3">Uncharacterized protein</fullName>
    </submittedName>
</protein>
<feature type="compositionally biased region" description="Low complexity" evidence="1">
    <location>
        <begin position="24"/>
        <end position="42"/>
    </location>
</feature>
<keyword evidence="4" id="KW-1185">Reference proteome</keyword>
<feature type="compositionally biased region" description="Pro residues" evidence="1">
    <location>
        <begin position="9"/>
        <end position="23"/>
    </location>
</feature>
<dbReference type="EMBL" id="BOMB01000025">
    <property type="protein sequence ID" value="GID13664.1"/>
    <property type="molecule type" value="Genomic_DNA"/>
</dbReference>
<feature type="compositionally biased region" description="Low complexity" evidence="1">
    <location>
        <begin position="266"/>
        <end position="291"/>
    </location>
</feature>